<protein>
    <submittedName>
        <fullName evidence="1">Uncharacterized protein</fullName>
    </submittedName>
</protein>
<proteinExistence type="predicted"/>
<name>A0A8T0GWU0_CERPU</name>
<accession>A0A8T0GWU0</accession>
<keyword evidence="2" id="KW-1185">Reference proteome</keyword>
<organism evidence="1 2">
    <name type="scientific">Ceratodon purpureus</name>
    <name type="common">Fire moss</name>
    <name type="synonym">Dicranum purpureum</name>
    <dbReference type="NCBI Taxonomy" id="3225"/>
    <lineage>
        <taxon>Eukaryota</taxon>
        <taxon>Viridiplantae</taxon>
        <taxon>Streptophyta</taxon>
        <taxon>Embryophyta</taxon>
        <taxon>Bryophyta</taxon>
        <taxon>Bryophytina</taxon>
        <taxon>Bryopsida</taxon>
        <taxon>Dicranidae</taxon>
        <taxon>Pseudoditrichales</taxon>
        <taxon>Ditrichaceae</taxon>
        <taxon>Ceratodon</taxon>
    </lineage>
</organism>
<dbReference type="AlphaFoldDB" id="A0A8T0GWU0"/>
<dbReference type="Proteomes" id="UP000822688">
    <property type="component" value="Chromosome 8"/>
</dbReference>
<comment type="caution">
    <text evidence="1">The sequence shown here is derived from an EMBL/GenBank/DDBJ whole genome shotgun (WGS) entry which is preliminary data.</text>
</comment>
<dbReference type="EMBL" id="CM026429">
    <property type="protein sequence ID" value="KAG0563373.1"/>
    <property type="molecule type" value="Genomic_DNA"/>
</dbReference>
<sequence length="100" mass="10945">MPVGPSRPRSEIWICRHLILPFLVCSHASNRFPPPSPLLATAPPLNYYVSDAVIMSSPLVSPLLLAKVATYSKAQFRLEEAGGTSDSKRELHMCLKIIGS</sequence>
<reference evidence="1" key="1">
    <citation type="submission" date="2020-06" db="EMBL/GenBank/DDBJ databases">
        <title>WGS assembly of Ceratodon purpureus strain R40.</title>
        <authorList>
            <person name="Carey S.B."/>
            <person name="Jenkins J."/>
            <person name="Shu S."/>
            <person name="Lovell J.T."/>
            <person name="Sreedasyam A."/>
            <person name="Maumus F."/>
            <person name="Tiley G.P."/>
            <person name="Fernandez-Pozo N."/>
            <person name="Barry K."/>
            <person name="Chen C."/>
            <person name="Wang M."/>
            <person name="Lipzen A."/>
            <person name="Daum C."/>
            <person name="Saski C.A."/>
            <person name="Payton A.C."/>
            <person name="Mcbreen J.C."/>
            <person name="Conrad R.E."/>
            <person name="Kollar L.M."/>
            <person name="Olsson S."/>
            <person name="Huttunen S."/>
            <person name="Landis J.B."/>
            <person name="Wickett N.J."/>
            <person name="Johnson M.G."/>
            <person name="Rensing S.A."/>
            <person name="Grimwood J."/>
            <person name="Schmutz J."/>
            <person name="Mcdaniel S.F."/>
        </authorList>
    </citation>
    <scope>NUCLEOTIDE SEQUENCE</scope>
    <source>
        <strain evidence="1">R40</strain>
    </source>
</reference>
<evidence type="ECO:0000313" key="1">
    <source>
        <dbReference type="EMBL" id="KAG0563373.1"/>
    </source>
</evidence>
<evidence type="ECO:0000313" key="2">
    <source>
        <dbReference type="Proteomes" id="UP000822688"/>
    </source>
</evidence>
<gene>
    <name evidence="1" type="ORF">KC19_8G025600</name>
</gene>